<gene>
    <name evidence="1 2" type="primary">gatC</name>
    <name evidence="2" type="ORF">ACFOOQ_17140</name>
</gene>
<comment type="caution">
    <text evidence="2">The sequence shown here is derived from an EMBL/GenBank/DDBJ whole genome shotgun (WGS) entry which is preliminary data.</text>
</comment>
<keyword evidence="1" id="KW-0648">Protein biosynthesis</keyword>
<dbReference type="HAMAP" id="MF_00122">
    <property type="entry name" value="GatC"/>
    <property type="match status" value="1"/>
</dbReference>
<protein>
    <recommendedName>
        <fullName evidence="1">Aspartyl/glutamyl-tRNA(Asn/Gln) amidotransferase subunit C</fullName>
        <shortName evidence="1">Asp/Glu-ADT subunit C</shortName>
        <ecNumber evidence="1">6.3.5.-</ecNumber>
    </recommendedName>
</protein>
<comment type="catalytic activity">
    <reaction evidence="1">
        <text>L-aspartyl-tRNA(Asn) + L-glutamine + ATP + H2O = L-asparaginyl-tRNA(Asn) + L-glutamate + ADP + phosphate + 2 H(+)</text>
        <dbReference type="Rhea" id="RHEA:14513"/>
        <dbReference type="Rhea" id="RHEA-COMP:9674"/>
        <dbReference type="Rhea" id="RHEA-COMP:9677"/>
        <dbReference type="ChEBI" id="CHEBI:15377"/>
        <dbReference type="ChEBI" id="CHEBI:15378"/>
        <dbReference type="ChEBI" id="CHEBI:29985"/>
        <dbReference type="ChEBI" id="CHEBI:30616"/>
        <dbReference type="ChEBI" id="CHEBI:43474"/>
        <dbReference type="ChEBI" id="CHEBI:58359"/>
        <dbReference type="ChEBI" id="CHEBI:78515"/>
        <dbReference type="ChEBI" id="CHEBI:78516"/>
        <dbReference type="ChEBI" id="CHEBI:456216"/>
    </reaction>
</comment>
<proteinExistence type="inferred from homology"/>
<accession>A0ABV7VJB0</accession>
<keyword evidence="1" id="KW-0067">ATP-binding</keyword>
<reference evidence="3" key="1">
    <citation type="journal article" date="2019" name="Int. J. Syst. Evol. Microbiol.">
        <title>The Global Catalogue of Microorganisms (GCM) 10K type strain sequencing project: providing services to taxonomists for standard genome sequencing and annotation.</title>
        <authorList>
            <consortium name="The Broad Institute Genomics Platform"/>
            <consortium name="The Broad Institute Genome Sequencing Center for Infectious Disease"/>
            <person name="Wu L."/>
            <person name="Ma J."/>
        </authorList>
    </citation>
    <scope>NUCLEOTIDE SEQUENCE [LARGE SCALE GENOMIC DNA]</scope>
    <source>
        <strain evidence="3">KCTC 42182</strain>
    </source>
</reference>
<evidence type="ECO:0000256" key="1">
    <source>
        <dbReference type="HAMAP-Rule" id="MF_00122"/>
    </source>
</evidence>
<dbReference type="SUPFAM" id="SSF141000">
    <property type="entry name" value="Glu-tRNAGln amidotransferase C subunit"/>
    <property type="match status" value="1"/>
</dbReference>
<name>A0ABV7VJB0_9PROT</name>
<dbReference type="PANTHER" id="PTHR15004:SF0">
    <property type="entry name" value="GLUTAMYL-TRNA(GLN) AMIDOTRANSFERASE SUBUNIT C, MITOCHONDRIAL"/>
    <property type="match status" value="1"/>
</dbReference>
<sequence>MSLDRAAVAKIAKLARLHMEPDRLEAMTTELNRILSFVEELQAVNTENTPPMTSVMPMKLRQREDKVTAGGDAEAVLKNAPQRQGDFYTVPKVIE</sequence>
<dbReference type="Pfam" id="PF02686">
    <property type="entry name" value="GatC"/>
    <property type="match status" value="1"/>
</dbReference>
<dbReference type="Gene3D" id="1.10.20.60">
    <property type="entry name" value="Glu-tRNAGln amidotransferase C subunit, N-terminal domain"/>
    <property type="match status" value="1"/>
</dbReference>
<dbReference type="InterPro" id="IPR003837">
    <property type="entry name" value="GatC"/>
</dbReference>
<comment type="catalytic activity">
    <reaction evidence="1">
        <text>L-glutamyl-tRNA(Gln) + L-glutamine + ATP + H2O = L-glutaminyl-tRNA(Gln) + L-glutamate + ADP + phosphate + H(+)</text>
        <dbReference type="Rhea" id="RHEA:17521"/>
        <dbReference type="Rhea" id="RHEA-COMP:9681"/>
        <dbReference type="Rhea" id="RHEA-COMP:9684"/>
        <dbReference type="ChEBI" id="CHEBI:15377"/>
        <dbReference type="ChEBI" id="CHEBI:15378"/>
        <dbReference type="ChEBI" id="CHEBI:29985"/>
        <dbReference type="ChEBI" id="CHEBI:30616"/>
        <dbReference type="ChEBI" id="CHEBI:43474"/>
        <dbReference type="ChEBI" id="CHEBI:58359"/>
        <dbReference type="ChEBI" id="CHEBI:78520"/>
        <dbReference type="ChEBI" id="CHEBI:78521"/>
        <dbReference type="ChEBI" id="CHEBI:456216"/>
    </reaction>
</comment>
<dbReference type="NCBIfam" id="TIGR00135">
    <property type="entry name" value="gatC"/>
    <property type="match status" value="1"/>
</dbReference>
<keyword evidence="1" id="KW-0436">Ligase</keyword>
<dbReference type="PANTHER" id="PTHR15004">
    <property type="entry name" value="GLUTAMYL-TRNA(GLN) AMIDOTRANSFERASE SUBUNIT C, MITOCHONDRIAL"/>
    <property type="match status" value="1"/>
</dbReference>
<dbReference type="EC" id="6.3.5.-" evidence="1"/>
<evidence type="ECO:0000313" key="3">
    <source>
        <dbReference type="Proteomes" id="UP001595711"/>
    </source>
</evidence>
<organism evidence="2 3">
    <name type="scientific">Ferrovibrio xuzhouensis</name>
    <dbReference type="NCBI Taxonomy" id="1576914"/>
    <lineage>
        <taxon>Bacteria</taxon>
        <taxon>Pseudomonadati</taxon>
        <taxon>Pseudomonadota</taxon>
        <taxon>Alphaproteobacteria</taxon>
        <taxon>Rhodospirillales</taxon>
        <taxon>Rhodospirillaceae</taxon>
        <taxon>Ferrovibrio</taxon>
    </lineage>
</organism>
<dbReference type="RefSeq" id="WP_379728823.1">
    <property type="nucleotide sequence ID" value="NZ_JBHRYJ010000004.1"/>
</dbReference>
<comment type="subunit">
    <text evidence="1">Heterotrimer of A, B and C subunits.</text>
</comment>
<comment type="function">
    <text evidence="1">Allows the formation of correctly charged Asn-tRNA(Asn) or Gln-tRNA(Gln) through the transamidation of misacylated Asp-tRNA(Asn) or Glu-tRNA(Gln) in organisms which lack either or both of asparaginyl-tRNA or glutaminyl-tRNA synthetases. The reaction takes place in the presence of glutamine and ATP through an activated phospho-Asp-tRNA(Asn) or phospho-Glu-tRNA(Gln).</text>
</comment>
<evidence type="ECO:0000313" key="2">
    <source>
        <dbReference type="EMBL" id="MFC3677284.1"/>
    </source>
</evidence>
<comment type="similarity">
    <text evidence="1">Belongs to the GatC family.</text>
</comment>
<dbReference type="Proteomes" id="UP001595711">
    <property type="component" value="Unassembled WGS sequence"/>
</dbReference>
<dbReference type="EMBL" id="JBHRYJ010000004">
    <property type="protein sequence ID" value="MFC3677284.1"/>
    <property type="molecule type" value="Genomic_DNA"/>
</dbReference>
<dbReference type="InterPro" id="IPR036113">
    <property type="entry name" value="Asp/Glu-ADT_sf_sub_c"/>
</dbReference>
<keyword evidence="1" id="KW-0547">Nucleotide-binding</keyword>
<keyword evidence="3" id="KW-1185">Reference proteome</keyword>